<feature type="compositionally biased region" description="Basic and acidic residues" evidence="5">
    <location>
        <begin position="1"/>
        <end position="19"/>
    </location>
</feature>
<reference evidence="6 7" key="1">
    <citation type="submission" date="2024-05" db="EMBL/GenBank/DDBJ databases">
        <title>Genetic variation in Jamaican populations of the coffee berry borer (Hypothenemus hampei).</title>
        <authorList>
            <person name="Errbii M."/>
            <person name="Myrie A."/>
        </authorList>
    </citation>
    <scope>NUCLEOTIDE SEQUENCE [LARGE SCALE GENOMIC DNA]</scope>
    <source>
        <strain evidence="6">JA-Hopewell-2020-01-JO</strain>
        <tissue evidence="6">Whole body</tissue>
    </source>
</reference>
<dbReference type="Pfam" id="PF13637">
    <property type="entry name" value="Ank_4"/>
    <property type="match status" value="1"/>
</dbReference>
<feature type="repeat" description="ANK" evidence="3">
    <location>
        <begin position="1959"/>
        <end position="1991"/>
    </location>
</feature>
<dbReference type="SMART" id="SM00248">
    <property type="entry name" value="ANK"/>
    <property type="match status" value="25"/>
</dbReference>
<feature type="repeat" description="ANK" evidence="3">
    <location>
        <begin position="1794"/>
        <end position="1826"/>
    </location>
</feature>
<evidence type="ECO:0000256" key="4">
    <source>
        <dbReference type="SAM" id="Coils"/>
    </source>
</evidence>
<feature type="repeat" description="ANK" evidence="3">
    <location>
        <begin position="1926"/>
        <end position="1958"/>
    </location>
</feature>
<comment type="caution">
    <text evidence="6">The sequence shown here is derived from an EMBL/GenBank/DDBJ whole genome shotgun (WGS) entry which is preliminary data.</text>
</comment>
<evidence type="ECO:0000256" key="3">
    <source>
        <dbReference type="PROSITE-ProRule" id="PRU00023"/>
    </source>
</evidence>
<feature type="repeat" description="ANK" evidence="3">
    <location>
        <begin position="1431"/>
        <end position="1463"/>
    </location>
</feature>
<feature type="repeat" description="ANK" evidence="3">
    <location>
        <begin position="1596"/>
        <end position="1628"/>
    </location>
</feature>
<feature type="repeat" description="ANK" evidence="3">
    <location>
        <begin position="1563"/>
        <end position="1595"/>
    </location>
</feature>
<dbReference type="Pfam" id="PF12796">
    <property type="entry name" value="Ank_2"/>
    <property type="match status" value="7"/>
</dbReference>
<dbReference type="EMBL" id="JBDJPC010000008">
    <property type="protein sequence ID" value="KAL1492818.1"/>
    <property type="molecule type" value="Genomic_DNA"/>
</dbReference>
<feature type="repeat" description="ANK" evidence="3">
    <location>
        <begin position="2157"/>
        <end position="2189"/>
    </location>
</feature>
<feature type="repeat" description="ANK" evidence="3">
    <location>
        <begin position="1827"/>
        <end position="1859"/>
    </location>
</feature>
<dbReference type="Proteomes" id="UP001566132">
    <property type="component" value="Unassembled WGS sequence"/>
</dbReference>
<feature type="repeat" description="ANK" evidence="3">
    <location>
        <begin position="1761"/>
        <end position="1793"/>
    </location>
</feature>
<feature type="repeat" description="ANK" evidence="3">
    <location>
        <begin position="2058"/>
        <end position="2090"/>
    </location>
</feature>
<feature type="coiled-coil region" evidence="4">
    <location>
        <begin position="170"/>
        <end position="197"/>
    </location>
</feature>
<dbReference type="PROSITE" id="PS50297">
    <property type="entry name" value="ANK_REP_REGION"/>
    <property type="match status" value="24"/>
</dbReference>
<dbReference type="InterPro" id="IPR036770">
    <property type="entry name" value="Ankyrin_rpt-contain_sf"/>
</dbReference>
<dbReference type="SUPFAM" id="SSF52540">
    <property type="entry name" value="P-loop containing nucleoside triphosphate hydrolases"/>
    <property type="match status" value="1"/>
</dbReference>
<feature type="repeat" description="ANK" evidence="3">
    <location>
        <begin position="1398"/>
        <end position="1430"/>
    </location>
</feature>
<dbReference type="PRINTS" id="PR01415">
    <property type="entry name" value="ANKYRIN"/>
</dbReference>
<name>A0ABD1EDU1_HYPHA</name>
<keyword evidence="2 3" id="KW-0040">ANK repeat</keyword>
<feature type="repeat" description="ANK" evidence="3">
    <location>
        <begin position="2091"/>
        <end position="2123"/>
    </location>
</feature>
<evidence type="ECO:0000256" key="1">
    <source>
        <dbReference type="ARBA" id="ARBA00022737"/>
    </source>
</evidence>
<organism evidence="6 7">
    <name type="scientific">Hypothenemus hampei</name>
    <name type="common">Coffee berry borer</name>
    <dbReference type="NCBI Taxonomy" id="57062"/>
    <lineage>
        <taxon>Eukaryota</taxon>
        <taxon>Metazoa</taxon>
        <taxon>Ecdysozoa</taxon>
        <taxon>Arthropoda</taxon>
        <taxon>Hexapoda</taxon>
        <taxon>Insecta</taxon>
        <taxon>Pterygota</taxon>
        <taxon>Neoptera</taxon>
        <taxon>Endopterygota</taxon>
        <taxon>Coleoptera</taxon>
        <taxon>Polyphaga</taxon>
        <taxon>Cucujiformia</taxon>
        <taxon>Curculionidae</taxon>
        <taxon>Scolytinae</taxon>
        <taxon>Hypothenemus</taxon>
    </lineage>
</organism>
<feature type="region of interest" description="Disordered" evidence="5">
    <location>
        <begin position="1"/>
        <end position="25"/>
    </location>
</feature>
<proteinExistence type="predicted"/>
<feature type="repeat" description="ANK" evidence="3">
    <location>
        <begin position="1662"/>
        <end position="1694"/>
    </location>
</feature>
<keyword evidence="1" id="KW-0677">Repeat</keyword>
<feature type="repeat" description="ANK" evidence="3">
    <location>
        <begin position="2025"/>
        <end position="2057"/>
    </location>
</feature>
<keyword evidence="4" id="KW-0175">Coiled coil</keyword>
<evidence type="ECO:0000256" key="2">
    <source>
        <dbReference type="ARBA" id="ARBA00023043"/>
    </source>
</evidence>
<dbReference type="PROSITE" id="PS50088">
    <property type="entry name" value="ANK_REPEAT"/>
    <property type="match status" value="24"/>
</dbReference>
<keyword evidence="7" id="KW-1185">Reference proteome</keyword>
<feature type="repeat" description="ANK" evidence="3">
    <location>
        <begin position="1860"/>
        <end position="1892"/>
    </location>
</feature>
<evidence type="ECO:0000256" key="5">
    <source>
        <dbReference type="SAM" id="MobiDB-lite"/>
    </source>
</evidence>
<feature type="repeat" description="ANK" evidence="3">
    <location>
        <begin position="1728"/>
        <end position="1760"/>
    </location>
</feature>
<dbReference type="PANTHER" id="PTHR24126:SF14">
    <property type="entry name" value="ANK_REP_REGION DOMAIN-CONTAINING PROTEIN"/>
    <property type="match status" value="1"/>
</dbReference>
<dbReference type="Gene3D" id="1.25.40.20">
    <property type="entry name" value="Ankyrin repeat-containing domain"/>
    <property type="match status" value="9"/>
</dbReference>
<feature type="repeat" description="ANK" evidence="3">
    <location>
        <begin position="1629"/>
        <end position="1661"/>
    </location>
</feature>
<protein>
    <recommendedName>
        <fullName evidence="8">NACHT domain-containing protein</fullName>
    </recommendedName>
</protein>
<evidence type="ECO:0000313" key="6">
    <source>
        <dbReference type="EMBL" id="KAL1492818.1"/>
    </source>
</evidence>
<feature type="repeat" description="ANK" evidence="3">
    <location>
        <begin position="1530"/>
        <end position="1562"/>
    </location>
</feature>
<dbReference type="PANTHER" id="PTHR24126">
    <property type="entry name" value="ANKYRIN REPEAT, PH AND SEC7 DOMAIN CONTAINING PROTEIN SECG-RELATED"/>
    <property type="match status" value="1"/>
</dbReference>
<feature type="repeat" description="ANK" evidence="3">
    <location>
        <begin position="1695"/>
        <end position="1727"/>
    </location>
</feature>
<dbReference type="InterPro" id="IPR027417">
    <property type="entry name" value="P-loop_NTPase"/>
</dbReference>
<feature type="repeat" description="ANK" evidence="3">
    <location>
        <begin position="1464"/>
        <end position="1496"/>
    </location>
</feature>
<feature type="repeat" description="ANK" evidence="3">
    <location>
        <begin position="1497"/>
        <end position="1529"/>
    </location>
</feature>
<sequence length="2193" mass="248375">MTHKQTQLEEEAHQSRGIDQDVQQDSAKLSSLQLLHRKRKASFHNSAEDYPKRVMLDDEDNNYYHKGGLVHSLHDKGYEFNLGTEVEDAEKFDDVVFKYKSKDNSRKDEIRFVQVKHKQDESKRITAHDLLTDKDDDFSLQKYFISYSKIKKKHGFNNSELKDFILYTNIKFDSADLEKAEIKIEEIEANDDLLKTKSDKSAVLNRLIIKKEHKLYEKLRETSDSYLLAKKLVQHISDGKPLQLSTDIFKLYHVALCGTVFQIQETKVQNKKGNFVPKKYVKFRDDFLNGNNFTEDVPNFRNVFQLVSKKQNDAFWQELNGKELSVSLNFGLETPEGKLLYSKPTLPNDKVADEEITEFFEKLVFAVGQPNEVELGEIITKEIGEDSQFNLLNAHLVAYSFQGRMLEWFKEKRPEKGKEGVWLNAESGKEFFYSIEQQVSSQITVGLNLSYSERLQAYGISFDVNNLFNELKTFLSKESNSFYRITSENTLLSAINIDSALAKLKNLEEFAQYNREDSYIFMRLNMLLRPNTKKRVMNAFKSKDNHNLLIIDCESEPLENQIQEIEELYNNLDGVIRSNKNKKIIFINTNDNDVLVNKFITSSTMYKSEVESSNFNDLTKESQQKLLERQIIFQGQKISLNKLIEESDERSKQIIDGNTLVQLISNEEIEIGSKPPETSDLKGAYSEVFEEVEFTTFVDKLLLEKLSDVYIISGILGSDKESELIKSINGNIEVSKINDLKSQIALFNPQNIKRTIDRRIQVADDQFKEKDFKQICHNNPERKIYWIILKNEDDKSVFILAQIYNPDFYLNGQRFNNEVVIEKDIKEELINSILSEIFIIDVKDKSKVIEWLQFNIFEQTLFEKNCQNNKIRFETSQNNLEVFFQDLIKQKNPNTFHLFKFEQNQLIWCRTHGSFENLSKYRCKDHRNTKPLIGEDDLIKEIEHKKVSIIAGDPGMGKSTTLVKLYGLKYELQSGMEESIIQSHWVIRINLKDHLEVIRNIDFSNGNPETEITRKITEFLSQIDESLSDDFARNLLSRALIKKHFTKPLLMLFDGFDEVLDEADRDKIISLLTLLKNTTEAKCWITTRLHYEPALEGALSTFAIKLDPMDELTTKKFIKKYLRNCLNLMLSQSEFKEIFSDEVVENSRVQEYTEAFLRVMHEVFKGDVSEFIGTPLQLYLMLEGSTGHFKEWVRDNNPQNPDFSYLGNDIWEIYENFIDRKYKIYFKKADVTVALRQEQDKETIDGYHKDLAKSLIFKLKPKQNLKKFKDIVLSAGIVKSDGRDIDFIHPTFREYFAAKVLIHWIEKWIGESQSALTDVQKNKQEYVLKEILLKPDYKVIRAFLNAKLFKQKMANIQLPEEYYDEDILFQTARENNVGIASFVLDNFKYVNVDVRDKNGNTVLWQAAKSGNLQMVEFLVTKGANVNTSDTYGNTVLHSAAKSGNLRIVECLVTKGAIVNATNDDGDTVLHMAVEYGNLDMVECLVTKGAIVNATNDDGDTVLHMAAEYGNLDMVEFLVTKGAIVNTANRVGDTVLHMAVEYGNLDMVEFLVTKGAIVNATNDDDDTVLHMAVEYDNLDMVEFLVTKGAIVNATNDDGDTVLHMAVEYGNLDMVEFLVTKGAIVNTANRVGDTVLHMAAEYGNLDMVEFLVTKGAIVNATNDDGDTVLHMAVEYGNLDMVEFLVTEGANVNNSDTYCNTVLHSAAKSGNLRIVEFLVKKGAIVNATDKRGNTVLHCAAKSGNLRIVEFLVTKGAIVNATNEDGDTVLHMAVEYGNLDMVEFLVTEGANVNNSDTYCNTVLHSAAKSGNLRIVEFLVTKGAIVNATDKRGNTVLHCAAKSGNLRIVEFLVTKGAIVNATNEDGDTVLHMAVEYGNLDMVEFLVAEGANVNNSDTYCNTVLHSAAKSGNLRIVEFLVKKGAIVNATNEDGDTVLHMAIESDNLEMVEFLVTKGAIVNATDKRGNTVLHCAAKSDNLEMVEFLVTKGANVNATNEDGDTVLHMAMESDNLEMVEFLVTKGANVNATNEDGDTVLHMAIESDNLEMVEFLVTKGAIVNATDKRGNTVLHCAAKSDNLEMVEFLVTKGAIVNATDKRGNTVLHCAAKSDNLEMVEFLVTKGANVNATNEDGDTVLHMAMESDNLEMVEFLVTKGANVNATNEDGDTVLHMAIESDNLEMVEFLMSKVAIDDATNKDGNT</sequence>
<gene>
    <name evidence="6" type="ORF">ABEB36_011000</name>
</gene>
<dbReference type="Pfam" id="PF00023">
    <property type="entry name" value="Ank"/>
    <property type="match status" value="3"/>
</dbReference>
<dbReference type="InterPro" id="IPR002110">
    <property type="entry name" value="Ankyrin_rpt"/>
</dbReference>
<accession>A0ABD1EDU1</accession>
<feature type="repeat" description="ANK" evidence="3">
    <location>
        <begin position="1893"/>
        <end position="1925"/>
    </location>
</feature>
<feature type="repeat" description="ANK" evidence="3">
    <location>
        <begin position="2124"/>
        <end position="2156"/>
    </location>
</feature>
<evidence type="ECO:0000313" key="7">
    <source>
        <dbReference type="Proteomes" id="UP001566132"/>
    </source>
</evidence>
<dbReference type="SUPFAM" id="SSF48403">
    <property type="entry name" value="Ankyrin repeat"/>
    <property type="match status" value="3"/>
</dbReference>
<feature type="repeat" description="ANK" evidence="3">
    <location>
        <begin position="1992"/>
        <end position="2024"/>
    </location>
</feature>
<evidence type="ECO:0008006" key="8">
    <source>
        <dbReference type="Google" id="ProtNLM"/>
    </source>
</evidence>